<evidence type="ECO:0008006" key="3">
    <source>
        <dbReference type="Google" id="ProtNLM"/>
    </source>
</evidence>
<accession>A0AAN9SQM6</accession>
<evidence type="ECO:0000313" key="2">
    <source>
        <dbReference type="Proteomes" id="UP001386955"/>
    </source>
</evidence>
<name>A0AAN9SQM6_PSOTE</name>
<evidence type="ECO:0000313" key="1">
    <source>
        <dbReference type="EMBL" id="KAK7404398.1"/>
    </source>
</evidence>
<gene>
    <name evidence="1" type="ORF">VNO78_05268</name>
</gene>
<dbReference type="EMBL" id="JAYMYS010000002">
    <property type="protein sequence ID" value="KAK7404398.1"/>
    <property type="molecule type" value="Genomic_DNA"/>
</dbReference>
<organism evidence="1 2">
    <name type="scientific">Psophocarpus tetragonolobus</name>
    <name type="common">Winged bean</name>
    <name type="synonym">Dolichos tetragonolobus</name>
    <dbReference type="NCBI Taxonomy" id="3891"/>
    <lineage>
        <taxon>Eukaryota</taxon>
        <taxon>Viridiplantae</taxon>
        <taxon>Streptophyta</taxon>
        <taxon>Embryophyta</taxon>
        <taxon>Tracheophyta</taxon>
        <taxon>Spermatophyta</taxon>
        <taxon>Magnoliopsida</taxon>
        <taxon>eudicotyledons</taxon>
        <taxon>Gunneridae</taxon>
        <taxon>Pentapetalae</taxon>
        <taxon>rosids</taxon>
        <taxon>fabids</taxon>
        <taxon>Fabales</taxon>
        <taxon>Fabaceae</taxon>
        <taxon>Papilionoideae</taxon>
        <taxon>50 kb inversion clade</taxon>
        <taxon>NPAAA clade</taxon>
        <taxon>indigoferoid/millettioid clade</taxon>
        <taxon>Phaseoleae</taxon>
        <taxon>Psophocarpus</taxon>
    </lineage>
</organism>
<proteinExistence type="predicted"/>
<protein>
    <recommendedName>
        <fullName evidence="3">RNase H type-1 domain-containing protein</fullName>
    </recommendedName>
</protein>
<reference evidence="1 2" key="1">
    <citation type="submission" date="2024-01" db="EMBL/GenBank/DDBJ databases">
        <title>The genomes of 5 underutilized Papilionoideae crops provide insights into root nodulation and disease resistanc.</title>
        <authorList>
            <person name="Jiang F."/>
        </authorList>
    </citation>
    <scope>NUCLEOTIDE SEQUENCE [LARGE SCALE GENOMIC DNA]</scope>
    <source>
        <strain evidence="1">DUOXIRENSHENG_FW03</strain>
        <tissue evidence="1">Leaves</tissue>
    </source>
</reference>
<dbReference type="AlphaFoldDB" id="A0AAN9SQM6"/>
<dbReference type="Proteomes" id="UP001386955">
    <property type="component" value="Unassembled WGS sequence"/>
</dbReference>
<keyword evidence="2" id="KW-1185">Reference proteome</keyword>
<sequence>MVVGGKGKVVGWARDRVLVEVQCQQKQKNETAKDIVRTPLFLILPTSGFFLAKKLDYALISHDACMTFPKAFAKTLCRVSQTTTRCYFFMVESMSPMVNALSNSWRPGLRTQPLPMLYTRLGTRAPLGPYEPVILSLLSHLWNVDVRLIPNEANKVAHLLARRGSSLSPRKTSWTIPPHVVLATFELDLSSL</sequence>
<comment type="caution">
    <text evidence="1">The sequence shown here is derived from an EMBL/GenBank/DDBJ whole genome shotgun (WGS) entry which is preliminary data.</text>
</comment>